<proteinExistence type="predicted"/>
<organism evidence="3 4">
    <name type="scientific">Pseudoalteromonas rubra</name>
    <dbReference type="NCBI Taxonomy" id="43658"/>
    <lineage>
        <taxon>Bacteria</taxon>
        <taxon>Pseudomonadati</taxon>
        <taxon>Pseudomonadota</taxon>
        <taxon>Gammaproteobacteria</taxon>
        <taxon>Alteromonadales</taxon>
        <taxon>Pseudoalteromonadaceae</taxon>
        <taxon>Pseudoalteromonas</taxon>
    </lineage>
</organism>
<keyword evidence="1" id="KW-0472">Membrane</keyword>
<dbReference type="EMBL" id="PPUZ01000049">
    <property type="protein sequence ID" value="RZM76429.1"/>
    <property type="molecule type" value="Genomic_DNA"/>
</dbReference>
<evidence type="ECO:0008006" key="5">
    <source>
        <dbReference type="Google" id="ProtNLM"/>
    </source>
</evidence>
<protein>
    <recommendedName>
        <fullName evidence="5">Chitin-binding type-2 domain-containing protein</fullName>
    </recommendedName>
</protein>
<keyword evidence="1" id="KW-1133">Transmembrane helix</keyword>
<dbReference type="Proteomes" id="UP000292345">
    <property type="component" value="Unassembled WGS sequence"/>
</dbReference>
<comment type="caution">
    <text evidence="3">The sequence shown here is derived from an EMBL/GenBank/DDBJ whole genome shotgun (WGS) entry which is preliminary data.</text>
</comment>
<evidence type="ECO:0000313" key="3">
    <source>
        <dbReference type="EMBL" id="RZM76429.1"/>
    </source>
</evidence>
<accession>A0A4Q7E1Z9</accession>
<name>A0A4Q7E1Z9_9GAMM</name>
<keyword evidence="1" id="KW-0812">Transmembrane</keyword>
<evidence type="ECO:0000256" key="2">
    <source>
        <dbReference type="SAM" id="SignalP"/>
    </source>
</evidence>
<evidence type="ECO:0000313" key="4">
    <source>
        <dbReference type="Proteomes" id="UP000292345"/>
    </source>
</evidence>
<gene>
    <name evidence="3" type="ORF">C3B51_17850</name>
</gene>
<keyword evidence="2" id="KW-0732">Signal</keyword>
<dbReference type="AlphaFoldDB" id="A0A4Q7E1Z9"/>
<sequence length="477" mass="52477">MRLLAALSLLSASSFAENCQPTTNLLPIVTENAPSGLAFVQSYSQMAEGRFLIGNDVLDPIKYRGQHWLDPNGADCPQTSNGVRLNSLVQVPYIDPVDNAQRQKTVCIYMSFQDKYCPDGYTIDLMNKDCILSDSSQCNNQCSDGFPPDLLGYPGCDRPPIQQCSDGSYRLADAICPVDIPDPDPNPDPTPNPDIDLSGLIQKIEEFRQQENHSGEQVIDKLTDLSGSVRQSGDSVRDGINAGLINQTQALSASIGQLNDDNKLRSDLLRDSVFQLNTAVRDLQAGNAFELDLTRQSIQQQTDALSPKIDSTNSKLDATNQLLNSIKQNTEPKPGESCVPSIENNYCENPHGITTAGMKNIFDTLGEYFDGEITGYQSNFETKINEFSQTSPLGNDLDESAIESLLSYFTDVIPQATECRPLTLFDYQGKRYEISCAFSTKFKELFAWILGVYTIFNLINILTTGIVPRGTPAKQGV</sequence>
<reference evidence="3 4" key="1">
    <citation type="submission" date="2018-01" db="EMBL/GenBank/DDBJ databases">
        <title>Co-occurrence of chitin degradation, pigmentation and bioactivity in marine Pseudoalteromonas.</title>
        <authorList>
            <person name="Paulsen S."/>
            <person name="Gram L."/>
            <person name="Machado H."/>
        </authorList>
    </citation>
    <scope>NUCLEOTIDE SEQUENCE [LARGE SCALE GENOMIC DNA]</scope>
    <source>
        <strain evidence="3 4">S1946</strain>
    </source>
</reference>
<dbReference type="RefSeq" id="WP_130245914.1">
    <property type="nucleotide sequence ID" value="NZ_PPUZ01000049.1"/>
</dbReference>
<feature type="signal peptide" evidence="2">
    <location>
        <begin position="1"/>
        <end position="16"/>
    </location>
</feature>
<feature type="transmembrane region" description="Helical" evidence="1">
    <location>
        <begin position="445"/>
        <end position="467"/>
    </location>
</feature>
<evidence type="ECO:0000256" key="1">
    <source>
        <dbReference type="SAM" id="Phobius"/>
    </source>
</evidence>
<feature type="chain" id="PRO_5020195515" description="Chitin-binding type-2 domain-containing protein" evidence="2">
    <location>
        <begin position="17"/>
        <end position="477"/>
    </location>
</feature>